<gene>
    <name evidence="2" type="primary">VvCHDh000004_1103</name>
    <name evidence="2" type="ORF">CK203_102804</name>
</gene>
<feature type="domain" description="Reverse transcriptase zinc-binding" evidence="1">
    <location>
        <begin position="299"/>
        <end position="354"/>
    </location>
</feature>
<dbReference type="Pfam" id="PF13966">
    <property type="entry name" value="zf-RVT"/>
    <property type="match status" value="1"/>
</dbReference>
<dbReference type="InterPro" id="IPR026960">
    <property type="entry name" value="RVT-Znf"/>
</dbReference>
<dbReference type="PANTHER" id="PTHR36617:SF15">
    <property type="entry name" value="REVERSE TRANSCRIPTASE ZINC-BINDING DOMAIN-CONTAINING PROTEIN"/>
    <property type="match status" value="1"/>
</dbReference>
<dbReference type="EMBL" id="QGNW01001780">
    <property type="protein sequence ID" value="RVW30899.1"/>
    <property type="molecule type" value="Genomic_DNA"/>
</dbReference>
<evidence type="ECO:0000259" key="1">
    <source>
        <dbReference type="Pfam" id="PF13966"/>
    </source>
</evidence>
<dbReference type="Proteomes" id="UP000288805">
    <property type="component" value="Unassembled WGS sequence"/>
</dbReference>
<sequence>MEELDERLSVIGSYAILVNDVLSRMLLKAEERNLLEGFRVNLDKSNLFGINLDQNHLSRLALLLDARLQIGLFFIWVFLWEGTQLLDNSPTLLPFPYPSYFLSLFKIPASVAAKIEVGSSVQAEDYRGLGIGKIPLRNRALLGKWLWRFPRESTSLWHQVILSIYGTHSNGWDANTIVRWSHRCPWKAIAQGFQDFSKYTRFIVGDGERIRFWEDLWWGDQILKDQYPRLFRVVMDKNIPISSILGSSRPFSWNFNFRRNLTDSEIEDLERLMHSLDCMNLSTSASDARSWSLCSSGLFTVKSFFTALSQMPDSSPFFPTKFVWKSQVPFKVKAFIWLVAHKKVNTNDLLQLRRPHKAISPDISKMDWVPPKSISDMMFINYKGFGKSKRGVILWQNASIALIWVVWRERNARIFEDKARNAGNLWDSIHFLASFGRFVQRVLRAPP</sequence>
<evidence type="ECO:0000313" key="2">
    <source>
        <dbReference type="EMBL" id="RVW30899.1"/>
    </source>
</evidence>
<proteinExistence type="predicted"/>
<dbReference type="PANTHER" id="PTHR36617">
    <property type="entry name" value="PROTEIN, PUTATIVE-RELATED"/>
    <property type="match status" value="1"/>
</dbReference>
<dbReference type="AlphaFoldDB" id="A0A438D5Z4"/>
<protein>
    <submittedName>
        <fullName evidence="2">Putative ribonuclease H protein</fullName>
    </submittedName>
</protein>
<name>A0A438D5Z4_VITVI</name>
<evidence type="ECO:0000313" key="3">
    <source>
        <dbReference type="Proteomes" id="UP000288805"/>
    </source>
</evidence>
<organism evidence="2 3">
    <name type="scientific">Vitis vinifera</name>
    <name type="common">Grape</name>
    <dbReference type="NCBI Taxonomy" id="29760"/>
    <lineage>
        <taxon>Eukaryota</taxon>
        <taxon>Viridiplantae</taxon>
        <taxon>Streptophyta</taxon>
        <taxon>Embryophyta</taxon>
        <taxon>Tracheophyta</taxon>
        <taxon>Spermatophyta</taxon>
        <taxon>Magnoliopsida</taxon>
        <taxon>eudicotyledons</taxon>
        <taxon>Gunneridae</taxon>
        <taxon>Pentapetalae</taxon>
        <taxon>rosids</taxon>
        <taxon>Vitales</taxon>
        <taxon>Vitaceae</taxon>
        <taxon>Viteae</taxon>
        <taxon>Vitis</taxon>
    </lineage>
</organism>
<reference evidence="2 3" key="1">
    <citation type="journal article" date="2018" name="PLoS Genet.">
        <title>Population sequencing reveals clonal diversity and ancestral inbreeding in the grapevine cultivar Chardonnay.</title>
        <authorList>
            <person name="Roach M.J."/>
            <person name="Johnson D.L."/>
            <person name="Bohlmann J."/>
            <person name="van Vuuren H.J."/>
            <person name="Jones S.J."/>
            <person name="Pretorius I.S."/>
            <person name="Schmidt S.A."/>
            <person name="Borneman A.R."/>
        </authorList>
    </citation>
    <scope>NUCLEOTIDE SEQUENCE [LARGE SCALE GENOMIC DNA]</scope>
    <source>
        <strain evidence="3">cv. Chardonnay</strain>
        <tissue evidence="2">Leaf</tissue>
    </source>
</reference>
<comment type="caution">
    <text evidence="2">The sequence shown here is derived from an EMBL/GenBank/DDBJ whole genome shotgun (WGS) entry which is preliminary data.</text>
</comment>
<accession>A0A438D5Z4</accession>